<dbReference type="PANTHER" id="PTHR35787">
    <property type="entry name" value="GLYCEROL UPTAKE OPERON ANTITERMINATOR REGULATORY PROTEIN"/>
    <property type="match status" value="1"/>
</dbReference>
<accession>A0ABV5WGK7</accession>
<comment type="function">
    <text evidence="1">Regulates expression of the glpD operon. In the presence of glycerol 3-phosphate (G3P) causes antitermination of transcription of glpD at the inverted repeat of the leader region to enhance its transcription. Binds and stabilizes glpD leader mRNA.</text>
</comment>
<dbReference type="SUPFAM" id="SSF110391">
    <property type="entry name" value="GlpP-like"/>
    <property type="match status" value="1"/>
</dbReference>
<protein>
    <recommendedName>
        <fullName evidence="1">Glycerol uptake operon antiterminator regulatory protein</fullName>
    </recommendedName>
</protein>
<dbReference type="Proteomes" id="UP001589609">
    <property type="component" value="Unassembled WGS sequence"/>
</dbReference>
<reference evidence="2 3" key="1">
    <citation type="submission" date="2024-09" db="EMBL/GenBank/DDBJ databases">
        <authorList>
            <person name="Sun Q."/>
            <person name="Mori K."/>
        </authorList>
    </citation>
    <scope>NUCLEOTIDE SEQUENCE [LARGE SCALE GENOMIC DNA]</scope>
    <source>
        <strain evidence="2 3">JCM 11201</strain>
    </source>
</reference>
<comment type="caution">
    <text evidence="2">The sequence shown here is derived from an EMBL/GenBank/DDBJ whole genome shotgun (WGS) entry which is preliminary data.</text>
</comment>
<dbReference type="InterPro" id="IPR013785">
    <property type="entry name" value="Aldolase_TIM"/>
</dbReference>
<dbReference type="PIRSF" id="PIRSF016897">
    <property type="entry name" value="GlpP"/>
    <property type="match status" value="1"/>
</dbReference>
<proteinExistence type="predicted"/>
<keyword evidence="1" id="KW-0694">RNA-binding</keyword>
<evidence type="ECO:0000313" key="2">
    <source>
        <dbReference type="EMBL" id="MFB9759506.1"/>
    </source>
</evidence>
<gene>
    <name evidence="2" type="ORF">ACFFMS_13845</name>
</gene>
<sequence length="189" mass="21289">MGFHDQKILPAVRHIKDLEKLLHSTYEYLVILDIHIAQLNSIMSLTRKHKKKVFLHIDLIHGLQNDAYATEYVCQEFEPYGILSTKTNVILKAKQKGVVTIQRIFLIDSSSLAKSYVLLQKTTPDYIEVLPGALTQVITEIHEKTGIPIIAGGFIRTVADIERALQAGAAAITTSNTDLWKKYGEFTKK</sequence>
<evidence type="ECO:0000313" key="3">
    <source>
        <dbReference type="Proteomes" id="UP001589609"/>
    </source>
</evidence>
<dbReference type="Gene3D" id="3.20.20.70">
    <property type="entry name" value="Aldolase class I"/>
    <property type="match status" value="1"/>
</dbReference>
<keyword evidence="1" id="KW-0805">Transcription regulation</keyword>
<keyword evidence="1" id="KW-0319">Glycerol metabolism</keyword>
<dbReference type="EMBL" id="JBHMAF010000073">
    <property type="protein sequence ID" value="MFB9759506.1"/>
    <property type="molecule type" value="Genomic_DNA"/>
</dbReference>
<name>A0ABV5WGK7_9BACI</name>
<keyword evidence="3" id="KW-1185">Reference proteome</keyword>
<dbReference type="Pfam" id="PF04309">
    <property type="entry name" value="G3P_antiterm"/>
    <property type="match status" value="1"/>
</dbReference>
<dbReference type="RefSeq" id="WP_379949820.1">
    <property type="nucleotide sequence ID" value="NZ_JBHMAF010000073.1"/>
</dbReference>
<evidence type="ECO:0000256" key="1">
    <source>
        <dbReference type="PIRNR" id="PIRNR016897"/>
    </source>
</evidence>
<dbReference type="InterPro" id="IPR006699">
    <property type="entry name" value="GlpP"/>
</dbReference>
<organism evidence="2 3">
    <name type="scientific">Ectobacillus funiculus</name>
    <dbReference type="NCBI Taxonomy" id="137993"/>
    <lineage>
        <taxon>Bacteria</taxon>
        <taxon>Bacillati</taxon>
        <taxon>Bacillota</taxon>
        <taxon>Bacilli</taxon>
        <taxon>Bacillales</taxon>
        <taxon>Bacillaceae</taxon>
        <taxon>Ectobacillus</taxon>
    </lineage>
</organism>
<dbReference type="PANTHER" id="PTHR35787:SF1">
    <property type="entry name" value="GLYCEROL UPTAKE OPERON ANTITERMINATOR REGULATORY PROTEIN"/>
    <property type="match status" value="1"/>
</dbReference>
<keyword evidence="1" id="KW-0804">Transcription</keyword>